<protein>
    <submittedName>
        <fullName evidence="5">Uncharacterized protein</fullName>
    </submittedName>
</protein>
<dbReference type="PANTHER" id="PTHR10036">
    <property type="entry name" value="CD59 GLYCOPROTEIN"/>
    <property type="match status" value="1"/>
</dbReference>
<keyword evidence="6" id="KW-1185">Reference proteome</keyword>
<dbReference type="SUPFAM" id="SSF57302">
    <property type="entry name" value="Snake toxin-like"/>
    <property type="match status" value="1"/>
</dbReference>
<feature type="region of interest" description="Disordered" evidence="3">
    <location>
        <begin position="131"/>
        <end position="153"/>
    </location>
</feature>
<dbReference type="InterPro" id="IPR045860">
    <property type="entry name" value="Snake_toxin-like_sf"/>
</dbReference>
<evidence type="ECO:0000313" key="6">
    <source>
        <dbReference type="Proteomes" id="UP001159405"/>
    </source>
</evidence>
<dbReference type="PANTHER" id="PTHR10036:SF3">
    <property type="entry name" value="PROTEIN SLEEPLESS-RELATED"/>
    <property type="match status" value="1"/>
</dbReference>
<evidence type="ECO:0000256" key="1">
    <source>
        <dbReference type="ARBA" id="ARBA00022729"/>
    </source>
</evidence>
<evidence type="ECO:0000256" key="4">
    <source>
        <dbReference type="SAM" id="SignalP"/>
    </source>
</evidence>
<keyword evidence="2" id="KW-1015">Disulfide bond</keyword>
<dbReference type="Proteomes" id="UP001159405">
    <property type="component" value="Unassembled WGS sequence"/>
</dbReference>
<dbReference type="EMBL" id="CALNXK010000104">
    <property type="protein sequence ID" value="CAH3156271.1"/>
    <property type="molecule type" value="Genomic_DNA"/>
</dbReference>
<proteinExistence type="predicted"/>
<feature type="signal peptide" evidence="4">
    <location>
        <begin position="1"/>
        <end position="19"/>
    </location>
</feature>
<dbReference type="Gene3D" id="2.10.60.10">
    <property type="entry name" value="CD59"/>
    <property type="match status" value="1"/>
</dbReference>
<accession>A0ABN8Q328</accession>
<evidence type="ECO:0000313" key="5">
    <source>
        <dbReference type="EMBL" id="CAH3156271.1"/>
    </source>
</evidence>
<feature type="chain" id="PRO_5047008800" evidence="4">
    <location>
        <begin position="20"/>
        <end position="179"/>
    </location>
</feature>
<evidence type="ECO:0000256" key="2">
    <source>
        <dbReference type="ARBA" id="ARBA00023157"/>
    </source>
</evidence>
<reference evidence="5 6" key="1">
    <citation type="submission" date="2022-05" db="EMBL/GenBank/DDBJ databases">
        <authorList>
            <consortium name="Genoscope - CEA"/>
            <person name="William W."/>
        </authorList>
    </citation>
    <scope>NUCLEOTIDE SEQUENCE [LARGE SCALE GENOMIC DNA]</scope>
</reference>
<gene>
    <name evidence="5" type="ORF">PLOB_00001750</name>
</gene>
<comment type="caution">
    <text evidence="5">The sequence shown here is derived from an EMBL/GenBank/DDBJ whole genome shotgun (WGS) entry which is preliminary data.</text>
</comment>
<evidence type="ECO:0000256" key="3">
    <source>
        <dbReference type="SAM" id="MobiDB-lite"/>
    </source>
</evidence>
<name>A0ABN8Q328_9CNID</name>
<feature type="compositionally biased region" description="Low complexity" evidence="3">
    <location>
        <begin position="131"/>
        <end position="152"/>
    </location>
</feature>
<organism evidence="5 6">
    <name type="scientific">Porites lobata</name>
    <dbReference type="NCBI Taxonomy" id="104759"/>
    <lineage>
        <taxon>Eukaryota</taxon>
        <taxon>Metazoa</taxon>
        <taxon>Cnidaria</taxon>
        <taxon>Anthozoa</taxon>
        <taxon>Hexacorallia</taxon>
        <taxon>Scleractinia</taxon>
        <taxon>Fungiina</taxon>
        <taxon>Poritidae</taxon>
        <taxon>Porites</taxon>
    </lineage>
</organism>
<keyword evidence="1 4" id="KW-0732">Signal</keyword>
<sequence>MLAFLVCGLTLLFTPNALSLKCQSCGPGDAPCDGPNVRSINCEAFADRCMTVTMIKNLTIGGPQTVIIKNCSHSTMFCQEDGAAYPCKPERLPNGTTCRINCCEGDMCNQGSSEVVAPTATVTKPAASSDVSTNVSLSSNTTTPTPEVNEPPSAGVPEFSAVFSSIFLGFMAAFLATLG</sequence>